<name>D8RYV6_SELML</name>
<accession>D8RYV6</accession>
<feature type="signal peptide" evidence="1">
    <location>
        <begin position="1"/>
        <end position="18"/>
    </location>
</feature>
<feature type="chain" id="PRO_5003122248" evidence="1">
    <location>
        <begin position="19"/>
        <end position="75"/>
    </location>
</feature>
<organism evidence="3">
    <name type="scientific">Selaginella moellendorffii</name>
    <name type="common">Spikemoss</name>
    <dbReference type="NCBI Taxonomy" id="88036"/>
    <lineage>
        <taxon>Eukaryota</taxon>
        <taxon>Viridiplantae</taxon>
        <taxon>Streptophyta</taxon>
        <taxon>Embryophyta</taxon>
        <taxon>Tracheophyta</taxon>
        <taxon>Lycopodiopsida</taxon>
        <taxon>Selaginellales</taxon>
        <taxon>Selaginellaceae</taxon>
        <taxon>Selaginella</taxon>
    </lineage>
</organism>
<dbReference type="STRING" id="88036.D8RYV6"/>
<reference evidence="2 3" key="1">
    <citation type="journal article" date="2011" name="Science">
        <title>The Selaginella genome identifies genetic changes associated with the evolution of vascular plants.</title>
        <authorList>
            <person name="Banks J.A."/>
            <person name="Nishiyama T."/>
            <person name="Hasebe M."/>
            <person name="Bowman J.L."/>
            <person name="Gribskov M."/>
            <person name="dePamphilis C."/>
            <person name="Albert V.A."/>
            <person name="Aono N."/>
            <person name="Aoyama T."/>
            <person name="Ambrose B.A."/>
            <person name="Ashton N.W."/>
            <person name="Axtell M.J."/>
            <person name="Barker E."/>
            <person name="Barker M.S."/>
            <person name="Bennetzen J.L."/>
            <person name="Bonawitz N.D."/>
            <person name="Chapple C."/>
            <person name="Cheng C."/>
            <person name="Correa L.G."/>
            <person name="Dacre M."/>
            <person name="DeBarry J."/>
            <person name="Dreyer I."/>
            <person name="Elias M."/>
            <person name="Engstrom E.M."/>
            <person name="Estelle M."/>
            <person name="Feng L."/>
            <person name="Finet C."/>
            <person name="Floyd S.K."/>
            <person name="Frommer W.B."/>
            <person name="Fujita T."/>
            <person name="Gramzow L."/>
            <person name="Gutensohn M."/>
            <person name="Harholt J."/>
            <person name="Hattori M."/>
            <person name="Heyl A."/>
            <person name="Hirai T."/>
            <person name="Hiwatashi Y."/>
            <person name="Ishikawa M."/>
            <person name="Iwata M."/>
            <person name="Karol K.G."/>
            <person name="Koehler B."/>
            <person name="Kolukisaoglu U."/>
            <person name="Kubo M."/>
            <person name="Kurata T."/>
            <person name="Lalonde S."/>
            <person name="Li K."/>
            <person name="Li Y."/>
            <person name="Litt A."/>
            <person name="Lyons E."/>
            <person name="Manning G."/>
            <person name="Maruyama T."/>
            <person name="Michael T.P."/>
            <person name="Mikami K."/>
            <person name="Miyazaki S."/>
            <person name="Morinaga S."/>
            <person name="Murata T."/>
            <person name="Mueller-Roeber B."/>
            <person name="Nelson D.R."/>
            <person name="Obara M."/>
            <person name="Oguri Y."/>
            <person name="Olmstead R.G."/>
            <person name="Onodera N."/>
            <person name="Petersen B.L."/>
            <person name="Pils B."/>
            <person name="Prigge M."/>
            <person name="Rensing S.A."/>
            <person name="Riano-Pachon D.M."/>
            <person name="Roberts A.W."/>
            <person name="Sato Y."/>
            <person name="Scheller H.V."/>
            <person name="Schulz B."/>
            <person name="Schulz C."/>
            <person name="Shakirov E.V."/>
            <person name="Shibagaki N."/>
            <person name="Shinohara N."/>
            <person name="Shippen D.E."/>
            <person name="Soerensen I."/>
            <person name="Sotooka R."/>
            <person name="Sugimoto N."/>
            <person name="Sugita M."/>
            <person name="Sumikawa N."/>
            <person name="Tanurdzic M."/>
            <person name="Theissen G."/>
            <person name="Ulvskov P."/>
            <person name="Wakazuki S."/>
            <person name="Weng J.K."/>
            <person name="Willats W.W."/>
            <person name="Wipf D."/>
            <person name="Wolf P.G."/>
            <person name="Yang L."/>
            <person name="Zimmer A.D."/>
            <person name="Zhu Q."/>
            <person name="Mitros T."/>
            <person name="Hellsten U."/>
            <person name="Loque D."/>
            <person name="Otillar R."/>
            <person name="Salamov A."/>
            <person name="Schmutz J."/>
            <person name="Shapiro H."/>
            <person name="Lindquist E."/>
            <person name="Lucas S."/>
            <person name="Rokhsar D."/>
            <person name="Grigoriev I.V."/>
        </authorList>
    </citation>
    <scope>NUCLEOTIDE SEQUENCE [LARGE SCALE GENOMIC DNA]</scope>
</reference>
<dbReference type="Gene3D" id="3.10.129.10">
    <property type="entry name" value="Hotdog Thioesterase"/>
    <property type="match status" value="1"/>
</dbReference>
<dbReference type="KEGG" id="smo:SELMODRAFT_39161"/>
<dbReference type="HOGENOM" id="CLU_176481_0_0_1"/>
<feature type="non-terminal residue" evidence="2">
    <location>
        <position position="75"/>
    </location>
</feature>
<dbReference type="Proteomes" id="UP000001514">
    <property type="component" value="Unassembled WGS sequence"/>
</dbReference>
<dbReference type="InParanoid" id="D8RYV6"/>
<keyword evidence="3" id="KW-1185">Reference proteome</keyword>
<dbReference type="InterPro" id="IPR029069">
    <property type="entry name" value="HotDog_dom_sf"/>
</dbReference>
<keyword evidence="1" id="KW-0732">Signal</keyword>
<evidence type="ECO:0000313" key="3">
    <source>
        <dbReference type="Proteomes" id="UP000001514"/>
    </source>
</evidence>
<dbReference type="PANTHER" id="PTHR13078">
    <property type="entry name" value="PEROXISOMAL MULTIFUNCTIONAL ENZYME TYPE 2-RELATED"/>
    <property type="match status" value="1"/>
</dbReference>
<protein>
    <submittedName>
        <fullName evidence="2">Uncharacterized protein</fullName>
    </submittedName>
</protein>
<dbReference type="SUPFAM" id="SSF54637">
    <property type="entry name" value="Thioesterase/thiol ester dehydrase-isomerase"/>
    <property type="match status" value="1"/>
</dbReference>
<dbReference type="EMBL" id="GL377595">
    <property type="protein sequence ID" value="EFJ22641.1"/>
    <property type="molecule type" value="Genomic_DNA"/>
</dbReference>
<dbReference type="eggNOG" id="KOG1206">
    <property type="taxonomic scope" value="Eukaryota"/>
</dbReference>
<proteinExistence type="predicted"/>
<evidence type="ECO:0000256" key="1">
    <source>
        <dbReference type="SAM" id="SignalP"/>
    </source>
</evidence>
<sequence length="75" mass="8376">FQRPILHGLCMLSYAVRAIIRCGCDGDPMRIATISSRFLHHVLIIPVTLASSFRISFKCKVKERGEVVLSGTVFL</sequence>
<dbReference type="AlphaFoldDB" id="D8RYV6"/>
<feature type="non-terminal residue" evidence="2">
    <location>
        <position position="1"/>
    </location>
</feature>
<gene>
    <name evidence="2" type="ORF">SELMODRAFT_39161</name>
</gene>
<dbReference type="PANTHER" id="PTHR13078:SF56">
    <property type="entry name" value="PEROXISOMAL MULTIFUNCTIONAL ENZYME TYPE 2"/>
    <property type="match status" value="1"/>
</dbReference>
<evidence type="ECO:0000313" key="2">
    <source>
        <dbReference type="EMBL" id="EFJ22641.1"/>
    </source>
</evidence>
<dbReference type="Gramene" id="EFJ22641">
    <property type="protein sequence ID" value="EFJ22641"/>
    <property type="gene ID" value="SELMODRAFT_39161"/>
</dbReference>